<protein>
    <recommendedName>
        <fullName evidence="3">SHSP domain-containing protein</fullName>
    </recommendedName>
</protein>
<dbReference type="Proteomes" id="UP001054889">
    <property type="component" value="Unassembled WGS sequence"/>
</dbReference>
<comment type="caution">
    <text evidence="4">The sequence shown here is derived from an EMBL/GenBank/DDBJ whole genome shotgun (WGS) entry which is preliminary data.</text>
</comment>
<evidence type="ECO:0000313" key="4">
    <source>
        <dbReference type="EMBL" id="GJN30898.1"/>
    </source>
</evidence>
<evidence type="ECO:0000313" key="5">
    <source>
        <dbReference type="Proteomes" id="UP001054889"/>
    </source>
</evidence>
<gene>
    <name evidence="4" type="primary">gb19243</name>
    <name evidence="4" type="ORF">PR202_gb19243</name>
</gene>
<sequence>MTRSARGRRAQDQTSRPAAKRRPSSPNCRTETLQHKLDFSARRDSNEDNVLEITGERSVRREEKGDKWHHIERSSATFHLPEDGVKAAMDGGMLTVTVPKFHAVAEKPEAKAAIEAGP</sequence>
<dbReference type="InterPro" id="IPR008978">
    <property type="entry name" value="HSP20-like_chaperone"/>
</dbReference>
<organism evidence="4 5">
    <name type="scientific">Eleusine coracana subsp. coracana</name>
    <dbReference type="NCBI Taxonomy" id="191504"/>
    <lineage>
        <taxon>Eukaryota</taxon>
        <taxon>Viridiplantae</taxon>
        <taxon>Streptophyta</taxon>
        <taxon>Embryophyta</taxon>
        <taxon>Tracheophyta</taxon>
        <taxon>Spermatophyta</taxon>
        <taxon>Magnoliopsida</taxon>
        <taxon>Liliopsida</taxon>
        <taxon>Poales</taxon>
        <taxon>Poaceae</taxon>
        <taxon>PACMAD clade</taxon>
        <taxon>Chloridoideae</taxon>
        <taxon>Cynodonteae</taxon>
        <taxon>Eleusininae</taxon>
        <taxon>Eleusine</taxon>
    </lineage>
</organism>
<evidence type="ECO:0000259" key="3">
    <source>
        <dbReference type="Pfam" id="PF00011"/>
    </source>
</evidence>
<evidence type="ECO:0000256" key="2">
    <source>
        <dbReference type="SAM" id="MobiDB-lite"/>
    </source>
</evidence>
<dbReference type="SUPFAM" id="SSF49764">
    <property type="entry name" value="HSP20-like chaperones"/>
    <property type="match status" value="1"/>
</dbReference>
<proteinExistence type="predicted"/>
<reference evidence="4" key="1">
    <citation type="journal article" date="2018" name="DNA Res.">
        <title>Multiple hybrid de novo genome assembly of finger millet, an orphan allotetraploid crop.</title>
        <authorList>
            <person name="Hatakeyama M."/>
            <person name="Aluri S."/>
            <person name="Balachadran M.T."/>
            <person name="Sivarajan S.R."/>
            <person name="Patrignani A."/>
            <person name="Gruter S."/>
            <person name="Poveda L."/>
            <person name="Shimizu-Inatsugi R."/>
            <person name="Baeten J."/>
            <person name="Francoijs K.J."/>
            <person name="Nataraja K.N."/>
            <person name="Reddy Y.A.N."/>
            <person name="Phadnis S."/>
            <person name="Ravikumar R.L."/>
            <person name="Schlapbach R."/>
            <person name="Sreeman S.M."/>
            <person name="Shimizu K.K."/>
        </authorList>
    </citation>
    <scope>NUCLEOTIDE SEQUENCE</scope>
</reference>
<accession>A0AAV5F5H0</accession>
<feature type="domain" description="SHSP" evidence="3">
    <location>
        <begin position="47"/>
        <end position="109"/>
    </location>
</feature>
<dbReference type="PANTHER" id="PTHR11527">
    <property type="entry name" value="HEAT-SHOCK PROTEIN 20 FAMILY MEMBER"/>
    <property type="match status" value="1"/>
</dbReference>
<dbReference type="Pfam" id="PF00011">
    <property type="entry name" value="HSP20"/>
    <property type="match status" value="1"/>
</dbReference>
<evidence type="ECO:0000256" key="1">
    <source>
        <dbReference type="ARBA" id="ARBA00023016"/>
    </source>
</evidence>
<dbReference type="Gene3D" id="2.60.40.790">
    <property type="match status" value="1"/>
</dbReference>
<dbReference type="InterPro" id="IPR002068">
    <property type="entry name" value="A-crystallin/Hsp20_dom"/>
</dbReference>
<name>A0AAV5F5H0_ELECO</name>
<feature type="region of interest" description="Disordered" evidence="2">
    <location>
        <begin position="1"/>
        <end position="45"/>
    </location>
</feature>
<reference evidence="4" key="2">
    <citation type="submission" date="2021-12" db="EMBL/GenBank/DDBJ databases">
        <title>Resequencing data analysis of finger millet.</title>
        <authorList>
            <person name="Hatakeyama M."/>
            <person name="Aluri S."/>
            <person name="Balachadran M.T."/>
            <person name="Sivarajan S.R."/>
            <person name="Poveda L."/>
            <person name="Shimizu-Inatsugi R."/>
            <person name="Schlapbach R."/>
            <person name="Sreeman S.M."/>
            <person name="Shimizu K.K."/>
        </authorList>
    </citation>
    <scope>NUCLEOTIDE SEQUENCE</scope>
</reference>
<dbReference type="InterPro" id="IPR031107">
    <property type="entry name" value="Small_HSP"/>
</dbReference>
<keyword evidence="1" id="KW-0346">Stress response</keyword>
<feature type="compositionally biased region" description="Basic and acidic residues" evidence="2">
    <location>
        <begin position="32"/>
        <end position="45"/>
    </location>
</feature>
<keyword evidence="5" id="KW-1185">Reference proteome</keyword>
<dbReference type="EMBL" id="BQKI01000082">
    <property type="protein sequence ID" value="GJN30898.1"/>
    <property type="molecule type" value="Genomic_DNA"/>
</dbReference>
<dbReference type="AlphaFoldDB" id="A0AAV5F5H0"/>